<dbReference type="Gene3D" id="3.40.630.30">
    <property type="match status" value="1"/>
</dbReference>
<evidence type="ECO:0000313" key="3">
    <source>
        <dbReference type="Proteomes" id="UP000501451"/>
    </source>
</evidence>
<dbReference type="InterPro" id="IPR016181">
    <property type="entry name" value="Acyl_CoA_acyltransferase"/>
</dbReference>
<dbReference type="GO" id="GO:0016747">
    <property type="term" value="F:acyltransferase activity, transferring groups other than amino-acyl groups"/>
    <property type="evidence" value="ECO:0007669"/>
    <property type="project" value="InterPro"/>
</dbReference>
<dbReference type="KEGG" id="jar:G7057_06510"/>
<evidence type="ECO:0000313" key="2">
    <source>
        <dbReference type="EMBL" id="QII82118.1"/>
    </source>
</evidence>
<accession>A0A6G7KA30</accession>
<protein>
    <submittedName>
        <fullName evidence="2">GNAT family N-acetyltransferase</fullName>
    </submittedName>
</protein>
<reference evidence="2 3" key="1">
    <citation type="journal article" date="2017" name="Int. J. Syst. Evol. Microbiol.">
        <title>Jeotgalibaca porci sp. nov. and Jeotgalibaca arthritidis sp. nov., isolated from pigs, and emended description of the genus Jeotgalibaca.</title>
        <authorList>
            <person name="Zamora L."/>
            <person name="Perez-Sancho M."/>
            <person name="Dominguez L."/>
            <person name="Fernandez-Garayzabal J.F."/>
            <person name="Vela A.I."/>
        </authorList>
    </citation>
    <scope>NUCLEOTIDE SEQUENCE [LARGE SCALE GENOMIC DNA]</scope>
    <source>
        <strain evidence="2 3">CECT 9157</strain>
    </source>
</reference>
<dbReference type="Proteomes" id="UP000501451">
    <property type="component" value="Chromosome"/>
</dbReference>
<organism evidence="2 3">
    <name type="scientific">Jeotgalibaca arthritidis</name>
    <dbReference type="NCBI Taxonomy" id="1868794"/>
    <lineage>
        <taxon>Bacteria</taxon>
        <taxon>Bacillati</taxon>
        <taxon>Bacillota</taxon>
        <taxon>Bacilli</taxon>
        <taxon>Lactobacillales</taxon>
        <taxon>Carnobacteriaceae</taxon>
        <taxon>Jeotgalibaca</taxon>
    </lineage>
</organism>
<dbReference type="EMBL" id="CP049740">
    <property type="protein sequence ID" value="QII82118.1"/>
    <property type="molecule type" value="Genomic_DNA"/>
</dbReference>
<dbReference type="SUPFAM" id="SSF55729">
    <property type="entry name" value="Acyl-CoA N-acyltransferases (Nat)"/>
    <property type="match status" value="1"/>
</dbReference>
<dbReference type="CDD" id="cd04301">
    <property type="entry name" value="NAT_SF"/>
    <property type="match status" value="1"/>
</dbReference>
<gene>
    <name evidence="2" type="ORF">G7057_06510</name>
</gene>
<dbReference type="AlphaFoldDB" id="A0A6G7KA30"/>
<proteinExistence type="predicted"/>
<dbReference type="RefSeq" id="WP_076768365.1">
    <property type="nucleotide sequence ID" value="NZ_CP049740.1"/>
</dbReference>
<keyword evidence="2" id="KW-0808">Transferase</keyword>
<name>A0A6G7KA30_9LACT</name>
<dbReference type="PROSITE" id="PS51186">
    <property type="entry name" value="GNAT"/>
    <property type="match status" value="1"/>
</dbReference>
<dbReference type="InterPro" id="IPR000182">
    <property type="entry name" value="GNAT_dom"/>
</dbReference>
<dbReference type="Pfam" id="PF00583">
    <property type="entry name" value="Acetyltransf_1"/>
    <property type="match status" value="1"/>
</dbReference>
<sequence>MNKQINYYITHYHKDFEDSWIRCKALSYLYSRFNDQIEAKKDTYSSEEGYLEAIELVALNQDDVVIGILDIGIFDDEQNKSYPYVKHLNKGSYMDIIAVHPDYQKLGIAQALIKEALTILREKRIEYVAIFTRDDKPANNLYQKIGASLLTKNHRVKGTLKNTDEYIGSFLVNNEAEKIEVLDTKGNELPYVYDSGYYWVYNPQNLDLFDIEDCMVEHSYALYL</sequence>
<keyword evidence="3" id="KW-1185">Reference proteome</keyword>
<evidence type="ECO:0000259" key="1">
    <source>
        <dbReference type="PROSITE" id="PS51186"/>
    </source>
</evidence>
<feature type="domain" description="N-acetyltransferase" evidence="1">
    <location>
        <begin position="10"/>
        <end position="173"/>
    </location>
</feature>